<evidence type="ECO:0000313" key="8">
    <source>
        <dbReference type="Proteomes" id="UP000467840"/>
    </source>
</evidence>
<keyword evidence="2" id="KW-0004">4Fe-4S</keyword>
<dbReference type="Proteomes" id="UP000467840">
    <property type="component" value="Unassembled WGS sequence"/>
</dbReference>
<comment type="caution">
    <text evidence="7">The sequence shown here is derived from an EMBL/GenBank/DDBJ whole genome shotgun (WGS) entry which is preliminary data.</text>
</comment>
<dbReference type="PANTHER" id="PTHR11780:SF10">
    <property type="entry name" value="NADH DEHYDROGENASE [UBIQUINONE] FLAVOPROTEIN 1, MITOCHONDRIAL"/>
    <property type="match status" value="1"/>
</dbReference>
<organism evidence="7 8">
    <name type="scientific">Hevea brasiliensis</name>
    <name type="common">Para rubber tree</name>
    <name type="synonym">Siphonia brasiliensis</name>
    <dbReference type="NCBI Taxonomy" id="3981"/>
    <lineage>
        <taxon>Eukaryota</taxon>
        <taxon>Viridiplantae</taxon>
        <taxon>Streptophyta</taxon>
        <taxon>Embryophyta</taxon>
        <taxon>Tracheophyta</taxon>
        <taxon>Spermatophyta</taxon>
        <taxon>Magnoliopsida</taxon>
        <taxon>eudicotyledons</taxon>
        <taxon>Gunneridae</taxon>
        <taxon>Pentapetalae</taxon>
        <taxon>rosids</taxon>
        <taxon>fabids</taxon>
        <taxon>Malpighiales</taxon>
        <taxon>Euphorbiaceae</taxon>
        <taxon>Crotonoideae</taxon>
        <taxon>Micrandreae</taxon>
        <taxon>Hevea</taxon>
    </lineage>
</organism>
<feature type="domain" description="NADH-ubiquinone oxidoreductase 51kDa subunit FMN-binding" evidence="6">
    <location>
        <begin position="113"/>
        <end position="286"/>
    </location>
</feature>
<dbReference type="InterPro" id="IPR050837">
    <property type="entry name" value="ComplexI_51kDa_subunit"/>
</dbReference>
<dbReference type="PANTHER" id="PTHR11780">
    <property type="entry name" value="NADH-UBIQUINONE OXIDOREDUCTASE FLAVOPROTEIN 1 NDUFV1"/>
    <property type="match status" value="1"/>
</dbReference>
<name>A0A6A6K3F4_HEVBR</name>
<dbReference type="FunFam" id="3.40.50.11540:FF:000001">
    <property type="entry name" value="NADH dehydrogenase [ubiquinone] flavoprotein 1, mitochondrial"/>
    <property type="match status" value="1"/>
</dbReference>
<sequence>MIADRLTGSNVGRVGSYRAYDVRDGKMEQGLDFIIEASRVVTLCQRSHMLRAGSVSFPGWFGRHSFLTLNEDVAFTNLAGRESPYLGAAKKRGAWDGTKRILALGPDKIIQEVKDSGLRGRGGAGFPTGMKWSFMPKTRPEGRPAYLVINADESEPGSCKDRDIIRYEPHKIIEGILIAGFSMGVTAAYIYIRGEFYQEYLVLSQALDEAYKHGLVGKNACSSGYDLDIFIHRGAGAYICGEESAQLESLEGRKGMPRLKPPFPAAVGLYGCPTTINNVETIAVVADIMRRGSKWFSSLGRRIILGQRFSVFLGM</sequence>
<dbReference type="GO" id="GO:0005739">
    <property type="term" value="C:mitochondrion"/>
    <property type="evidence" value="ECO:0007669"/>
    <property type="project" value="GOC"/>
</dbReference>
<evidence type="ECO:0000313" key="7">
    <source>
        <dbReference type="EMBL" id="KAF2281929.1"/>
    </source>
</evidence>
<dbReference type="Pfam" id="PF01512">
    <property type="entry name" value="Complex1_51K"/>
    <property type="match status" value="1"/>
</dbReference>
<keyword evidence="8" id="KW-1185">Reference proteome</keyword>
<comment type="similarity">
    <text evidence="1">Belongs to the complex I 51 kDa subunit family.</text>
</comment>
<dbReference type="NCBIfam" id="NF010120">
    <property type="entry name" value="PRK13596.1"/>
    <property type="match status" value="1"/>
</dbReference>
<keyword evidence="5" id="KW-0411">Iron-sulfur</keyword>
<dbReference type="InterPro" id="IPR011538">
    <property type="entry name" value="Nuo51_FMN-bd"/>
</dbReference>
<keyword evidence="4" id="KW-0408">Iron</keyword>
<accession>A0A6A6K3F4</accession>
<dbReference type="AlphaFoldDB" id="A0A6A6K3F4"/>
<dbReference type="SUPFAM" id="SSF142019">
    <property type="entry name" value="Nqo1 FMN-binding domain-like"/>
    <property type="match status" value="1"/>
</dbReference>
<dbReference type="GO" id="GO:0046872">
    <property type="term" value="F:metal ion binding"/>
    <property type="evidence" value="ECO:0007669"/>
    <property type="project" value="UniProtKB-KW"/>
</dbReference>
<evidence type="ECO:0000256" key="2">
    <source>
        <dbReference type="ARBA" id="ARBA00022485"/>
    </source>
</evidence>
<dbReference type="Gene3D" id="3.40.50.11540">
    <property type="entry name" value="NADH-ubiquinone oxidoreductase 51kDa subunit"/>
    <property type="match status" value="1"/>
</dbReference>
<keyword evidence="3" id="KW-0479">Metal-binding</keyword>
<evidence type="ECO:0000256" key="5">
    <source>
        <dbReference type="ARBA" id="ARBA00023014"/>
    </source>
</evidence>
<evidence type="ECO:0000259" key="6">
    <source>
        <dbReference type="Pfam" id="PF01512"/>
    </source>
</evidence>
<dbReference type="GO" id="GO:0006120">
    <property type="term" value="P:mitochondrial electron transport, NADH to ubiquinone"/>
    <property type="evidence" value="ECO:0007669"/>
    <property type="project" value="TreeGrafter"/>
</dbReference>
<reference evidence="7 8" key="1">
    <citation type="journal article" date="2020" name="Mol. Plant">
        <title>The Chromosome-Based Rubber Tree Genome Provides New Insights into Spurge Genome Evolution and Rubber Biosynthesis.</title>
        <authorList>
            <person name="Liu J."/>
            <person name="Shi C."/>
            <person name="Shi C.C."/>
            <person name="Li W."/>
            <person name="Zhang Q.J."/>
            <person name="Zhang Y."/>
            <person name="Li K."/>
            <person name="Lu H.F."/>
            <person name="Shi C."/>
            <person name="Zhu S.T."/>
            <person name="Xiao Z.Y."/>
            <person name="Nan H."/>
            <person name="Yue Y."/>
            <person name="Zhu X.G."/>
            <person name="Wu Y."/>
            <person name="Hong X.N."/>
            <person name="Fan G.Y."/>
            <person name="Tong Y."/>
            <person name="Zhang D."/>
            <person name="Mao C.L."/>
            <person name="Liu Y.L."/>
            <person name="Hao S.J."/>
            <person name="Liu W.Q."/>
            <person name="Lv M.Q."/>
            <person name="Zhang H.B."/>
            <person name="Liu Y."/>
            <person name="Hu-Tang G.R."/>
            <person name="Wang J.P."/>
            <person name="Wang J.H."/>
            <person name="Sun Y.H."/>
            <person name="Ni S.B."/>
            <person name="Chen W.B."/>
            <person name="Zhang X.C."/>
            <person name="Jiao Y.N."/>
            <person name="Eichler E.E."/>
            <person name="Li G.H."/>
            <person name="Liu X."/>
            <person name="Gao L.Z."/>
        </authorList>
    </citation>
    <scope>NUCLEOTIDE SEQUENCE [LARGE SCALE GENOMIC DNA]</scope>
    <source>
        <strain evidence="8">cv. GT1</strain>
        <tissue evidence="7">Leaf</tissue>
    </source>
</reference>
<evidence type="ECO:0000256" key="1">
    <source>
        <dbReference type="ARBA" id="ARBA00007523"/>
    </source>
</evidence>
<protein>
    <recommendedName>
        <fullName evidence="6">NADH-ubiquinone oxidoreductase 51kDa subunit FMN-binding domain-containing protein</fullName>
    </recommendedName>
</protein>
<dbReference type="InterPro" id="IPR037225">
    <property type="entry name" value="Nuo51_FMN-bd_sf"/>
</dbReference>
<gene>
    <name evidence="7" type="ORF">GH714_042753</name>
</gene>
<dbReference type="EMBL" id="JAAGAX010000511">
    <property type="protein sequence ID" value="KAF2281929.1"/>
    <property type="molecule type" value="Genomic_DNA"/>
</dbReference>
<dbReference type="GO" id="GO:0051539">
    <property type="term" value="F:4 iron, 4 sulfur cluster binding"/>
    <property type="evidence" value="ECO:0007669"/>
    <property type="project" value="UniProtKB-KW"/>
</dbReference>
<evidence type="ECO:0000256" key="4">
    <source>
        <dbReference type="ARBA" id="ARBA00023004"/>
    </source>
</evidence>
<evidence type="ECO:0000256" key="3">
    <source>
        <dbReference type="ARBA" id="ARBA00022723"/>
    </source>
</evidence>
<proteinExistence type="inferred from homology"/>